<dbReference type="EMBL" id="BNCO01000066">
    <property type="protein sequence ID" value="GIL64378.1"/>
    <property type="molecule type" value="Genomic_DNA"/>
</dbReference>
<evidence type="ECO:0000313" key="2">
    <source>
        <dbReference type="Proteomes" id="UP000747399"/>
    </source>
</evidence>
<sequence length="128" mass="13557">MGTLTAAISLPQQLSTRIPIYSDVVKRWKYSGEVLAAAKAVSGAANGGDVLIGNSRSSGFGCAHEALPSAVHLPARFVRWWCCHCGDATDRRCQVPARVCCLGSGFTALRDVRKKSAPPPAVLLLSSF</sequence>
<comment type="caution">
    <text evidence="1">The sequence shown here is derived from an EMBL/GenBank/DDBJ whole genome shotgun (WGS) entry which is preliminary data.</text>
</comment>
<dbReference type="Proteomes" id="UP000747399">
    <property type="component" value="Unassembled WGS sequence"/>
</dbReference>
<accession>A0A8J4BS77</accession>
<keyword evidence="2" id="KW-1185">Reference proteome</keyword>
<proteinExistence type="predicted"/>
<organism evidence="1 2">
    <name type="scientific">Volvox africanus</name>
    <dbReference type="NCBI Taxonomy" id="51714"/>
    <lineage>
        <taxon>Eukaryota</taxon>
        <taxon>Viridiplantae</taxon>
        <taxon>Chlorophyta</taxon>
        <taxon>core chlorophytes</taxon>
        <taxon>Chlorophyceae</taxon>
        <taxon>CS clade</taxon>
        <taxon>Chlamydomonadales</taxon>
        <taxon>Volvocaceae</taxon>
        <taxon>Volvox</taxon>
    </lineage>
</organism>
<dbReference type="AlphaFoldDB" id="A0A8J4BS77"/>
<evidence type="ECO:0000313" key="1">
    <source>
        <dbReference type="EMBL" id="GIL64378.1"/>
    </source>
</evidence>
<protein>
    <submittedName>
        <fullName evidence="1">Uncharacterized protein</fullName>
    </submittedName>
</protein>
<reference evidence="1" key="1">
    <citation type="journal article" date="2021" name="Proc. Natl. Acad. Sci. U.S.A.">
        <title>Three genomes in the algal genus Volvox reveal the fate of a haploid sex-determining region after a transition to homothallism.</title>
        <authorList>
            <person name="Yamamoto K."/>
            <person name="Hamaji T."/>
            <person name="Kawai-Toyooka H."/>
            <person name="Matsuzaki R."/>
            <person name="Takahashi F."/>
            <person name="Nishimura Y."/>
            <person name="Kawachi M."/>
            <person name="Noguchi H."/>
            <person name="Minakuchi Y."/>
            <person name="Umen J.G."/>
            <person name="Toyoda A."/>
            <person name="Nozaki H."/>
        </authorList>
    </citation>
    <scope>NUCLEOTIDE SEQUENCE</scope>
    <source>
        <strain evidence="1">NIES-3780</strain>
    </source>
</reference>
<gene>
    <name evidence="1" type="ORF">Vafri_18216</name>
</gene>
<name>A0A8J4BS77_9CHLO</name>